<proteinExistence type="predicted"/>
<sequence length="73" mass="7964">MPEVIDGLRNRPESIDGTVNSDVLAHFAPGFRRPTAVESVLGSPRPSRPDYLPLPTGMSREGLQHASDDRARP</sequence>
<reference evidence="2 3" key="1">
    <citation type="submission" date="2018-02" db="EMBL/GenBank/DDBJ databases">
        <title>8 Nocardia nova and 1 Nocardia cyriacigeorgica strain used for evolution to TMP-SMX.</title>
        <authorList>
            <person name="Mehta H."/>
            <person name="Weng J."/>
            <person name="Shamoo Y."/>
        </authorList>
    </citation>
    <scope>NUCLEOTIDE SEQUENCE [LARGE SCALE GENOMIC DNA]</scope>
    <source>
        <strain evidence="2 3">BAA2227</strain>
    </source>
</reference>
<evidence type="ECO:0000313" key="2">
    <source>
        <dbReference type="EMBL" id="PPJ23043.1"/>
    </source>
</evidence>
<evidence type="ECO:0000256" key="1">
    <source>
        <dbReference type="SAM" id="MobiDB-lite"/>
    </source>
</evidence>
<dbReference type="EMBL" id="PSZD01000026">
    <property type="protein sequence ID" value="PPJ23043.1"/>
    <property type="molecule type" value="Genomic_DNA"/>
</dbReference>
<dbReference type="Proteomes" id="UP000238356">
    <property type="component" value="Unassembled WGS sequence"/>
</dbReference>
<gene>
    <name evidence="2" type="ORF">C5F51_29765</name>
</gene>
<organism evidence="2 3">
    <name type="scientific">Nocardia nova</name>
    <dbReference type="NCBI Taxonomy" id="37330"/>
    <lineage>
        <taxon>Bacteria</taxon>
        <taxon>Bacillati</taxon>
        <taxon>Actinomycetota</taxon>
        <taxon>Actinomycetes</taxon>
        <taxon>Mycobacteriales</taxon>
        <taxon>Nocardiaceae</taxon>
        <taxon>Nocardia</taxon>
    </lineage>
</organism>
<feature type="compositionally biased region" description="Basic and acidic residues" evidence="1">
    <location>
        <begin position="62"/>
        <end position="73"/>
    </location>
</feature>
<dbReference type="AlphaFoldDB" id="A0A2S5ZXY7"/>
<comment type="caution">
    <text evidence="2">The sequence shown here is derived from an EMBL/GenBank/DDBJ whole genome shotgun (WGS) entry which is preliminary data.</text>
</comment>
<name>A0A2S5ZXY7_9NOCA</name>
<feature type="region of interest" description="Disordered" evidence="1">
    <location>
        <begin position="37"/>
        <end position="73"/>
    </location>
</feature>
<protein>
    <submittedName>
        <fullName evidence="2">Uncharacterized protein</fullName>
    </submittedName>
</protein>
<accession>A0A2S5ZXY7</accession>
<keyword evidence="3" id="KW-1185">Reference proteome</keyword>
<evidence type="ECO:0000313" key="3">
    <source>
        <dbReference type="Proteomes" id="UP000238356"/>
    </source>
</evidence>